<reference evidence="1 2" key="1">
    <citation type="submission" date="2021-04" db="EMBL/GenBank/DDBJ databases">
        <title>Whole genome sequence of Jiella sp. KSK16Y-1.</title>
        <authorList>
            <person name="Tuo L."/>
        </authorList>
    </citation>
    <scope>NUCLEOTIDE SEQUENCE [LARGE SCALE GENOMIC DNA]</scope>
    <source>
        <strain evidence="1 2">KSK16Y-1</strain>
    </source>
</reference>
<keyword evidence="2" id="KW-1185">Reference proteome</keyword>
<gene>
    <name evidence="1" type="ORF">J6595_08935</name>
</gene>
<evidence type="ECO:0000313" key="2">
    <source>
        <dbReference type="Proteomes" id="UP000678276"/>
    </source>
</evidence>
<sequence>MLLYHENSLVNGKPMSWSRIAQRMMADEIDGTLYDYEEHGLIEGEALRRFAAQISMLTEPKLDWCVNWLRSQKQLKEQDFETIFPEFDTGMHNRRPRDDPFFTKWHGYWRVIHSDDNQDARKRRKILFELSGNDLSSFSVTEFVEFVGNKGDGLATSAIKPREIIIGTGALYEVSSVNHLIRISDQKRMAIRHYYVVADLKTALVAVHGNSLSSSDAQKFIEGWRRFDYANDVPRPYNTMPPLAHLMNVALFTKM</sequence>
<protein>
    <submittedName>
        <fullName evidence="1">Uncharacterized protein</fullName>
    </submittedName>
</protein>
<dbReference type="Proteomes" id="UP000678276">
    <property type="component" value="Unassembled WGS sequence"/>
</dbReference>
<evidence type="ECO:0000313" key="1">
    <source>
        <dbReference type="EMBL" id="MBP0615704.1"/>
    </source>
</evidence>
<comment type="caution">
    <text evidence="1">The sequence shown here is derived from an EMBL/GenBank/DDBJ whole genome shotgun (WGS) entry which is preliminary data.</text>
</comment>
<accession>A0ABS4BG16</accession>
<organism evidence="1 2">
    <name type="scientific">Jiella mangrovi</name>
    <dbReference type="NCBI Taxonomy" id="2821407"/>
    <lineage>
        <taxon>Bacteria</taxon>
        <taxon>Pseudomonadati</taxon>
        <taxon>Pseudomonadota</taxon>
        <taxon>Alphaproteobacteria</taxon>
        <taxon>Hyphomicrobiales</taxon>
        <taxon>Aurantimonadaceae</taxon>
        <taxon>Jiella</taxon>
    </lineage>
</organism>
<proteinExistence type="predicted"/>
<name>A0ABS4BG16_9HYPH</name>
<dbReference type="EMBL" id="JAGJCF010000004">
    <property type="protein sequence ID" value="MBP0615704.1"/>
    <property type="molecule type" value="Genomic_DNA"/>
</dbReference>
<dbReference type="RefSeq" id="WP_209594106.1">
    <property type="nucleotide sequence ID" value="NZ_JAGJCF010000004.1"/>
</dbReference>